<organism evidence="2 3">
    <name type="scientific">Ruficoccus amylovorans</name>
    <dbReference type="NCBI Taxonomy" id="1804625"/>
    <lineage>
        <taxon>Bacteria</taxon>
        <taxon>Pseudomonadati</taxon>
        <taxon>Verrucomicrobiota</taxon>
        <taxon>Opitutia</taxon>
        <taxon>Puniceicoccales</taxon>
        <taxon>Cerasicoccaceae</taxon>
        <taxon>Ruficoccus</taxon>
    </lineage>
</organism>
<dbReference type="Pfam" id="PF01584">
    <property type="entry name" value="CheW"/>
    <property type="match status" value="1"/>
</dbReference>
<evidence type="ECO:0000313" key="2">
    <source>
        <dbReference type="EMBL" id="MBC2594991.1"/>
    </source>
</evidence>
<protein>
    <submittedName>
        <fullName evidence="2">Chemotaxis protein CheW</fullName>
    </submittedName>
</protein>
<gene>
    <name evidence="2" type="ORF">H5P28_12055</name>
</gene>
<dbReference type="GO" id="GO:0006935">
    <property type="term" value="P:chemotaxis"/>
    <property type="evidence" value="ECO:0007669"/>
    <property type="project" value="InterPro"/>
</dbReference>
<dbReference type="SMART" id="SM00260">
    <property type="entry name" value="CheW"/>
    <property type="match status" value="1"/>
</dbReference>
<dbReference type="EMBL" id="JACHVB010000035">
    <property type="protein sequence ID" value="MBC2594991.1"/>
    <property type="molecule type" value="Genomic_DNA"/>
</dbReference>
<dbReference type="InterPro" id="IPR039315">
    <property type="entry name" value="CheW"/>
</dbReference>
<sequence>MDETAEDITATQETTRSRAGRYLTFNLGSESYGISVLKVREIIQMQKVTRVPCVPEYVKGVINLRGKVIPVVDLRLKFDFGETEVSKHTCIIVVAIVRSDGSDALTGLIVDAVEEVLHIEAGQIENTPGFSDSSISMEYIDGIAKIRDTVAMLLDIDQAVAASVLERIVEDNQP</sequence>
<evidence type="ECO:0000259" key="1">
    <source>
        <dbReference type="PROSITE" id="PS50851"/>
    </source>
</evidence>
<accession>A0A842HIE7</accession>
<dbReference type="InterPro" id="IPR002545">
    <property type="entry name" value="CheW-lke_dom"/>
</dbReference>
<feature type="domain" description="CheW-like" evidence="1">
    <location>
        <begin position="19"/>
        <end position="165"/>
    </location>
</feature>
<dbReference type="RefSeq" id="WP_185675957.1">
    <property type="nucleotide sequence ID" value="NZ_JACHVB010000035.1"/>
</dbReference>
<name>A0A842HIE7_9BACT</name>
<proteinExistence type="predicted"/>
<dbReference type="GO" id="GO:0007165">
    <property type="term" value="P:signal transduction"/>
    <property type="evidence" value="ECO:0007669"/>
    <property type="project" value="InterPro"/>
</dbReference>
<dbReference type="PANTHER" id="PTHR22617:SF23">
    <property type="entry name" value="CHEMOTAXIS PROTEIN CHEW"/>
    <property type="match status" value="1"/>
</dbReference>
<comment type="caution">
    <text evidence="2">The sequence shown here is derived from an EMBL/GenBank/DDBJ whole genome shotgun (WGS) entry which is preliminary data.</text>
</comment>
<dbReference type="AlphaFoldDB" id="A0A842HIE7"/>
<dbReference type="Gene3D" id="2.30.30.40">
    <property type="entry name" value="SH3 Domains"/>
    <property type="match status" value="1"/>
</dbReference>
<dbReference type="InterPro" id="IPR036061">
    <property type="entry name" value="CheW-like_dom_sf"/>
</dbReference>
<dbReference type="Gene3D" id="2.40.50.180">
    <property type="entry name" value="CheA-289, Domain 4"/>
    <property type="match status" value="1"/>
</dbReference>
<reference evidence="2 3" key="1">
    <citation type="submission" date="2020-07" db="EMBL/GenBank/DDBJ databases">
        <authorList>
            <person name="Feng X."/>
        </authorList>
    </citation>
    <scope>NUCLEOTIDE SEQUENCE [LARGE SCALE GENOMIC DNA]</scope>
    <source>
        <strain evidence="2 3">JCM31066</strain>
    </source>
</reference>
<dbReference type="SUPFAM" id="SSF50341">
    <property type="entry name" value="CheW-like"/>
    <property type="match status" value="1"/>
</dbReference>
<dbReference type="PANTHER" id="PTHR22617">
    <property type="entry name" value="CHEMOTAXIS SENSOR HISTIDINE KINASE-RELATED"/>
    <property type="match status" value="1"/>
</dbReference>
<evidence type="ECO:0000313" key="3">
    <source>
        <dbReference type="Proteomes" id="UP000546464"/>
    </source>
</evidence>
<keyword evidence="3" id="KW-1185">Reference proteome</keyword>
<dbReference type="PROSITE" id="PS50851">
    <property type="entry name" value="CHEW"/>
    <property type="match status" value="1"/>
</dbReference>
<dbReference type="Proteomes" id="UP000546464">
    <property type="component" value="Unassembled WGS sequence"/>
</dbReference>
<dbReference type="GO" id="GO:0005829">
    <property type="term" value="C:cytosol"/>
    <property type="evidence" value="ECO:0007669"/>
    <property type="project" value="TreeGrafter"/>
</dbReference>